<evidence type="ECO:0000256" key="3">
    <source>
        <dbReference type="ARBA" id="ARBA00022989"/>
    </source>
</evidence>
<reference evidence="6" key="1">
    <citation type="submission" date="2018-06" db="EMBL/GenBank/DDBJ databases">
        <authorList>
            <person name="Zhirakovskaya E."/>
        </authorList>
    </citation>
    <scope>NUCLEOTIDE SEQUENCE</scope>
</reference>
<dbReference type="InterPro" id="IPR007318">
    <property type="entry name" value="Phopholipid_MeTrfase"/>
</dbReference>
<keyword evidence="2 5" id="KW-0812">Transmembrane</keyword>
<dbReference type="GO" id="GO:0012505">
    <property type="term" value="C:endomembrane system"/>
    <property type="evidence" value="ECO:0007669"/>
    <property type="project" value="UniProtKB-SubCell"/>
</dbReference>
<name>A0A3B0TXB1_9ZZZZ</name>
<dbReference type="PANTHER" id="PTHR12714:SF24">
    <property type="entry name" value="SLR1182 PROTEIN"/>
    <property type="match status" value="1"/>
</dbReference>
<feature type="transmembrane region" description="Helical" evidence="5">
    <location>
        <begin position="39"/>
        <end position="61"/>
    </location>
</feature>
<accession>A0A3B0TXB1</accession>
<keyword evidence="4 5" id="KW-0472">Membrane</keyword>
<evidence type="ECO:0008006" key="7">
    <source>
        <dbReference type="Google" id="ProtNLM"/>
    </source>
</evidence>
<sequence length="153" mass="17321">MSKLELKIVPPLIVAIFAMAMWGVSLITPQVAFIAGSKIFIAGFFAAAGILLMLVSAFNLYKAKTTINPMRPENASSLVVNGIYNYSRNPIYLADLLILLGWGFYLANFFALALIVLFILYVTRFQIMPEEKALENRFGDQYLAYKNRVRRWL</sequence>
<dbReference type="AlphaFoldDB" id="A0A3B0TXB1"/>
<comment type="subcellular location">
    <subcellularLocation>
        <location evidence="1">Endomembrane system</location>
        <topology evidence="1">Multi-pass membrane protein</topology>
    </subcellularLocation>
</comment>
<organism evidence="6">
    <name type="scientific">hydrothermal vent metagenome</name>
    <dbReference type="NCBI Taxonomy" id="652676"/>
    <lineage>
        <taxon>unclassified sequences</taxon>
        <taxon>metagenomes</taxon>
        <taxon>ecological metagenomes</taxon>
    </lineage>
</organism>
<dbReference type="Gene3D" id="1.20.120.1630">
    <property type="match status" value="1"/>
</dbReference>
<feature type="transmembrane region" description="Helical" evidence="5">
    <location>
        <begin position="12"/>
        <end position="33"/>
    </location>
</feature>
<evidence type="ECO:0000313" key="6">
    <source>
        <dbReference type="EMBL" id="VAW23235.1"/>
    </source>
</evidence>
<dbReference type="EMBL" id="UOEO01000227">
    <property type="protein sequence ID" value="VAW23235.1"/>
    <property type="molecule type" value="Genomic_DNA"/>
</dbReference>
<protein>
    <recommendedName>
        <fullName evidence="7">Protein-S-isoprenylcysteine methyltransferase</fullName>
    </recommendedName>
</protein>
<dbReference type="Pfam" id="PF04191">
    <property type="entry name" value="PEMT"/>
    <property type="match status" value="1"/>
</dbReference>
<evidence type="ECO:0000256" key="4">
    <source>
        <dbReference type="ARBA" id="ARBA00023136"/>
    </source>
</evidence>
<keyword evidence="3 5" id="KW-1133">Transmembrane helix</keyword>
<gene>
    <name evidence="6" type="ORF">MNBD_ALPHA12-1486</name>
</gene>
<evidence type="ECO:0000256" key="5">
    <source>
        <dbReference type="SAM" id="Phobius"/>
    </source>
</evidence>
<evidence type="ECO:0000256" key="1">
    <source>
        <dbReference type="ARBA" id="ARBA00004127"/>
    </source>
</evidence>
<evidence type="ECO:0000256" key="2">
    <source>
        <dbReference type="ARBA" id="ARBA00022692"/>
    </source>
</evidence>
<feature type="transmembrane region" description="Helical" evidence="5">
    <location>
        <begin position="96"/>
        <end position="122"/>
    </location>
</feature>
<dbReference type="PANTHER" id="PTHR12714">
    <property type="entry name" value="PROTEIN-S ISOPRENYLCYSTEINE O-METHYLTRANSFERASE"/>
    <property type="match status" value="1"/>
</dbReference>
<dbReference type="GO" id="GO:0016740">
    <property type="term" value="F:transferase activity"/>
    <property type="evidence" value="ECO:0007669"/>
    <property type="project" value="UniProtKB-ARBA"/>
</dbReference>
<proteinExistence type="predicted"/>